<name>A0A1M4ZUP5_9FIRM</name>
<accession>A0A1M4ZUP5</accession>
<dbReference type="EMBL" id="FQTY01000031">
    <property type="protein sequence ID" value="SHF21326.1"/>
    <property type="molecule type" value="Genomic_DNA"/>
</dbReference>
<dbReference type="STRING" id="1123404.SAMN02745784_03185"/>
<sequence length="426" mass="50230">MSNTKNDKAWKELFDKYNILNNIEKNGIFEITSKQINKFREARLMTKFDHKKNLPKIFTENQLSILPITRGSYLISQFDAYKDFEEINSDIIRFPFPTHIESIDFENITSEATALNCAYVSGILADFMEDEEILPTVSGRMSSNSFNFNIMNTRTNTNVNVNVVNSQIEIDGGYEGLETLALIEAKNSISDDFLVRQLYYPYRLWSSNISKKVKPLFLTYSNGIFSFYEYYFQEPNSYNSLILLKQKNYSIEQTEISLEDIIQVFQQVKLIEEPEIPFPQADYFKRVINLCELLNENELTREEITTNYDFDPRQTNYYTDAGRYLGLVQKRTENRQIIFSLTDEGQRLFRLKYKPRQLKFIELILKHKPFNQVFKKCITDGEMPRKREIVEIMKNSNLYNVKSEDTFYRRASSIVAWVNWILDLQG</sequence>
<organism evidence="4 5">
    <name type="scientific">Tissierella praeacuta DSM 18095</name>
    <dbReference type="NCBI Taxonomy" id="1123404"/>
    <lineage>
        <taxon>Bacteria</taxon>
        <taxon>Bacillati</taxon>
        <taxon>Bacillota</taxon>
        <taxon>Tissierellia</taxon>
        <taxon>Tissierellales</taxon>
        <taxon>Tissierellaceae</taxon>
        <taxon>Tissierella</taxon>
    </lineage>
</organism>
<evidence type="ECO:0000259" key="1">
    <source>
        <dbReference type="Pfam" id="PF22515"/>
    </source>
</evidence>
<keyword evidence="5" id="KW-1185">Reference proteome</keyword>
<dbReference type="Pfam" id="PF22515">
    <property type="entry name" value="DUF6996"/>
    <property type="match status" value="1"/>
</dbReference>
<dbReference type="Pfam" id="PF22518">
    <property type="entry name" value="DUF6997"/>
    <property type="match status" value="1"/>
</dbReference>
<feature type="domain" description="DUF6996" evidence="1">
    <location>
        <begin position="7"/>
        <end position="75"/>
    </location>
</feature>
<proteinExistence type="predicted"/>
<dbReference type="Proteomes" id="UP000184114">
    <property type="component" value="Unassembled WGS sequence"/>
</dbReference>
<dbReference type="InterPro" id="IPR054266">
    <property type="entry name" value="DUF6997"/>
</dbReference>
<gene>
    <name evidence="4" type="ORF">SAMN02745784_03185</name>
</gene>
<evidence type="ECO:0000259" key="2">
    <source>
        <dbReference type="Pfam" id="PF22518"/>
    </source>
</evidence>
<reference evidence="5" key="1">
    <citation type="submission" date="2016-11" db="EMBL/GenBank/DDBJ databases">
        <authorList>
            <person name="Varghese N."/>
            <person name="Submissions S."/>
        </authorList>
    </citation>
    <scope>NUCLEOTIDE SEQUENCE [LARGE SCALE GENOMIC DNA]</scope>
    <source>
        <strain evidence="5">DSM 18095</strain>
    </source>
</reference>
<evidence type="ECO:0000313" key="4">
    <source>
        <dbReference type="EMBL" id="SHF21326.1"/>
    </source>
</evidence>
<dbReference type="InterPro" id="IPR055650">
    <property type="entry name" value="DUF7226"/>
</dbReference>
<feature type="domain" description="DUF6997" evidence="2">
    <location>
        <begin position="77"/>
        <end position="250"/>
    </location>
</feature>
<evidence type="ECO:0000259" key="3">
    <source>
        <dbReference type="Pfam" id="PF23871"/>
    </source>
</evidence>
<dbReference type="RefSeq" id="WP_072978100.1">
    <property type="nucleotide sequence ID" value="NZ_FQTY01000031.1"/>
</dbReference>
<evidence type="ECO:0000313" key="5">
    <source>
        <dbReference type="Proteomes" id="UP000184114"/>
    </source>
</evidence>
<dbReference type="Pfam" id="PF23871">
    <property type="entry name" value="DUF7226"/>
    <property type="match status" value="1"/>
</dbReference>
<dbReference type="GeneID" id="90996602"/>
<protein>
    <submittedName>
        <fullName evidence="4">Uncharacterized protein</fullName>
    </submittedName>
</protein>
<dbReference type="AlphaFoldDB" id="A0A1M4ZUP5"/>
<feature type="domain" description="DUF7226" evidence="3">
    <location>
        <begin position="286"/>
        <end position="424"/>
    </location>
</feature>
<dbReference type="InterPro" id="IPR054265">
    <property type="entry name" value="DUF6996"/>
</dbReference>